<dbReference type="InterPro" id="IPR049122">
    <property type="entry name" value="A2MG_CUB"/>
</dbReference>
<dbReference type="Gene3D" id="1.50.10.20">
    <property type="match status" value="1"/>
</dbReference>
<comment type="similarity">
    <text evidence="1">Belongs to the protease inhibitor I39 (alpha-2-macroglobulin) family. Bacterial alpha-2-macroglobulin subfamily.</text>
</comment>
<evidence type="ECO:0000256" key="2">
    <source>
        <dbReference type="ARBA" id="ARBA00022729"/>
    </source>
</evidence>
<keyword evidence="3" id="KW-0472">Membrane</keyword>
<dbReference type="Pfam" id="PF21142">
    <property type="entry name" value="A2M_bMG2"/>
    <property type="match status" value="1"/>
</dbReference>
<evidence type="ECO:0000313" key="7">
    <source>
        <dbReference type="Proteomes" id="UP000292544"/>
    </source>
</evidence>
<comment type="caution">
    <text evidence="6">The sequence shown here is derived from an EMBL/GenBank/DDBJ whole genome shotgun (WGS) entry which is preliminary data.</text>
</comment>
<dbReference type="InterPro" id="IPR041203">
    <property type="entry name" value="Bact_A2M_MG5"/>
</dbReference>
<evidence type="ECO:0000256" key="1">
    <source>
        <dbReference type="ARBA" id="ARBA00010556"/>
    </source>
</evidence>
<dbReference type="PANTHER" id="PTHR40094">
    <property type="entry name" value="ALPHA-2-MACROGLOBULIN HOMOLOG"/>
    <property type="match status" value="1"/>
</dbReference>
<dbReference type="Proteomes" id="UP000292544">
    <property type="component" value="Unassembled WGS sequence"/>
</dbReference>
<dbReference type="InterPro" id="IPR051802">
    <property type="entry name" value="YfhM-like"/>
</dbReference>
<organism evidence="6 7">
    <name type="scientific">Corallincola spongiicola</name>
    <dbReference type="NCBI Taxonomy" id="2520508"/>
    <lineage>
        <taxon>Bacteria</taxon>
        <taxon>Pseudomonadati</taxon>
        <taxon>Pseudomonadota</taxon>
        <taxon>Gammaproteobacteria</taxon>
        <taxon>Alteromonadales</taxon>
        <taxon>Psychromonadaceae</taxon>
        <taxon>Corallincola</taxon>
    </lineage>
</organism>
<dbReference type="InterPro" id="IPR021868">
    <property type="entry name" value="Alpha_2_Macroglob_MG3"/>
</dbReference>
<evidence type="ECO:0000256" key="3">
    <source>
        <dbReference type="PIRNR" id="PIRNR038980"/>
    </source>
</evidence>
<dbReference type="InterPro" id="IPR041462">
    <property type="entry name" value="Bact_A2M_MG6"/>
</dbReference>
<dbReference type="InterPro" id="IPR001599">
    <property type="entry name" value="Macroglobln_a2"/>
</dbReference>
<gene>
    <name evidence="6" type="ORF">EXY25_12455</name>
</gene>
<dbReference type="Pfam" id="PF07703">
    <property type="entry name" value="A2M_BRD"/>
    <property type="match status" value="1"/>
</dbReference>
<sequence>MENSAVMFNSRNLFVLFFAWLILTACDSPSETSTTAAQGAALTPAVNAIGPDEDLLAEQESFYQGKALTLLQSGQRSVLDGPALALTFSVPLTPQDDWNKWLKASIKETLVNQNWLQSQDGKTLYLPFVEPEVEYKVQLAAGLLAINGASLQEAQTLTIKTRPLAAGAAFSSNGSVLPLNQSAKLPVTAINVDEVNVDFFRISQSYLPQLLSYYSPASSLDNYALNELTQQGERVYSGRFKLNTEANRRQTVLLPLSSAELQKAGVYFAVMTPLGDYSWAHQTTYFSVSDLGLHARRYRSNITLFTQSLSNGNAISQAKVELLNRKGELIWDGATDLDGRVDIPAHDKAALVLVTKDQQLATLEVSRQALDLSAFKLGDTTYTPQQFYLFAPRDLYRPGEQIKMLGMMRDADGRVLPGMSVQLKLTRPDGQVAFEKTAQPSEFGEFDIEYQIPSDALPGQWLLRLESAAGSIRQQSILIEEFLPERIKVELDDTSEQQIVSATQAYTLKVAADYLYGAPADGNLVEAELTVSLARHPHTQWEKFTVGLADDEQRERWIYLNGINLNDAGTGELKVTPQQATEWRELKGPLSFQYLVSVYEEGGRAINRRQQKTLWEKEEQWPGIAMEFDPDNHADGKPAAFSLLNLDSAGTPISGEVQITLTNENRDYFWRYDEGSGWYYDNTARPYIELETRLNLDSDKPTRFAPPLSAGEYLLEVTNSQQHTSSIKFSIGHWGYQQVENLRPDMVKLSLDKASYQAGDSAELSIDAPYDGYGLVLIENSDRLLWWQSLPLDSAQREVSLPIDPAWQRHDLHISVLIAQPEAEVSADKPMRALGMIPLPLSRDERRFELALQAPEKALPLTELPIKLSLGNAKGSSAYAVIAAVDQGALNVSNYTPEDPLARLFGQKRFEIDLFDNYGRVIHRYTGHDATLRFGGDADATELKRGGELNNDVQIVSLWQGPVRFDINGEAEIPLDLPDFNGELHLMAFAFSDRQFALSESSSVIAAPIVAQLGAPRFLADGDQSQLALDLRNMTETEQTLSIKVETDKKLLLLKEALPEQITLQPQQKQTLILPVIAQGRSGSSHISMEIGNDELNIVRHWQVPMRPAYPAETRNERKLVVRHRPFTLSSKFQKGLDAETLQTQLVLDAMPPLSLDQQFKHLLQYPYGCLEQTTSRGWPLLATNSHSRAKLNLTLPDGLDPQQAIDAAITQLLAKQKGNGSFALWDNHGTEEPWLTVYATDFLLTAKDNGYQVPSKALTAAKDRLQHYLRSEMLSSHYSEAPNHTRLAYQAYAAYLLATQQQASLGTLRTLFDRSKSFAESPLPLVHLGIAFKLLGDEQRSTEALALSQTLRREENKYLADYGSPLRDNAIVLALLAEHGLAPAQQNDGLLDLADQLTRQRWLSTQDRAALLQLALQLDVEKDWRATMKLAGQAHRLQQTSQYTQLWQGKMPSLSVTTQGADSVYLDLTSVGYPTRKPKPVSDGMAVSRRYYDREGKPLNFDNIKVGDLVIVRLTLSASQRTPDALVVDALPAGFELENPNLTHSIQLSDLQIDNQPAWHEGWSGYVKHQEYRDDRYVGAIDLYGRGEQVLVYLMRAVTPGTYRVPPSYLEDMYRPNLRAISDTRNKLTVLPR</sequence>
<dbReference type="SMART" id="SM01419">
    <property type="entry name" value="Thiol-ester_cl"/>
    <property type="match status" value="1"/>
</dbReference>
<feature type="domain" description="Alpha-2-macroglobulin" evidence="5">
    <location>
        <begin position="957"/>
        <end position="1045"/>
    </location>
</feature>
<feature type="domain" description="Alpha-2-macroglobulin bait region" evidence="4">
    <location>
        <begin position="747"/>
        <end position="892"/>
    </location>
</feature>
<dbReference type="InterPro" id="IPR041246">
    <property type="entry name" value="Bact_MG10"/>
</dbReference>
<dbReference type="InterPro" id="IPR026284">
    <property type="entry name" value="A2MG_proteobact"/>
</dbReference>
<evidence type="ECO:0000313" key="6">
    <source>
        <dbReference type="EMBL" id="TAA45014.1"/>
    </source>
</evidence>
<dbReference type="InterPro" id="IPR002890">
    <property type="entry name" value="MG2"/>
</dbReference>
<dbReference type="InterPro" id="IPR049120">
    <property type="entry name" value="A2M_bMG2"/>
</dbReference>
<keyword evidence="2" id="KW-0732">Signal</keyword>
<dbReference type="InterPro" id="IPR040639">
    <property type="entry name" value="A2MG_MG1"/>
</dbReference>
<dbReference type="PANTHER" id="PTHR40094:SF1">
    <property type="entry name" value="UBIQUITIN DOMAIN-CONTAINING PROTEIN"/>
    <property type="match status" value="1"/>
</dbReference>
<dbReference type="InterPro" id="IPR047565">
    <property type="entry name" value="Alpha-macroglob_thiol-ester_cl"/>
</dbReference>
<dbReference type="Pfam" id="PF01835">
    <property type="entry name" value="MG2"/>
    <property type="match status" value="1"/>
</dbReference>
<reference evidence="7" key="1">
    <citation type="submission" date="2019-02" db="EMBL/GenBank/DDBJ databases">
        <title>Draft genome sequence of Muricauda sp. 176CP4-71.</title>
        <authorList>
            <person name="Park J.-S."/>
        </authorList>
    </citation>
    <scope>NUCLEOTIDE SEQUENCE [LARGE SCALE GENOMIC DNA]</scope>
    <source>
        <strain evidence="7">176GS2-150</strain>
    </source>
</reference>
<dbReference type="Pfam" id="PF17970">
    <property type="entry name" value="bMG1"/>
    <property type="match status" value="1"/>
</dbReference>
<protein>
    <recommendedName>
        <fullName evidence="3">Alpha-2-macroglobulin</fullName>
    </recommendedName>
</protein>
<evidence type="ECO:0000259" key="5">
    <source>
        <dbReference type="SMART" id="SM01360"/>
    </source>
</evidence>
<dbReference type="SUPFAM" id="SSF48239">
    <property type="entry name" value="Terpenoid cyclases/Protein prenyltransferases"/>
    <property type="match status" value="1"/>
</dbReference>
<dbReference type="Pfam" id="PF11974">
    <property type="entry name" value="bMG3"/>
    <property type="match status" value="1"/>
</dbReference>
<dbReference type="SMART" id="SM01359">
    <property type="entry name" value="A2M_N_2"/>
    <property type="match status" value="1"/>
</dbReference>
<dbReference type="InterPro" id="IPR011625">
    <property type="entry name" value="A2M_N_BRD"/>
</dbReference>
<dbReference type="Gene3D" id="2.60.40.1930">
    <property type="match status" value="1"/>
</dbReference>
<dbReference type="PIRSF" id="PIRSF038980">
    <property type="entry name" value="A2M_bac"/>
    <property type="match status" value="1"/>
</dbReference>
<dbReference type="SMART" id="SM01360">
    <property type="entry name" value="A2M"/>
    <property type="match status" value="1"/>
</dbReference>
<dbReference type="Pfam" id="PF21765">
    <property type="entry name" value="CUB_A2MG"/>
    <property type="match status" value="1"/>
</dbReference>
<proteinExistence type="inferred from homology"/>
<dbReference type="EMBL" id="SHLY01000004">
    <property type="protein sequence ID" value="TAA45014.1"/>
    <property type="molecule type" value="Genomic_DNA"/>
</dbReference>
<name>A0ABY1WN92_9GAMM</name>
<keyword evidence="3" id="KW-0646">Protease inhibitor</keyword>
<dbReference type="CDD" id="cd02891">
    <property type="entry name" value="A2M_like"/>
    <property type="match status" value="1"/>
</dbReference>
<dbReference type="Pfam" id="PF17973">
    <property type="entry name" value="bMG10"/>
    <property type="match status" value="1"/>
</dbReference>
<comment type="function">
    <text evidence="3">Protects the bacterial cell from host peptidases.</text>
</comment>
<dbReference type="Pfam" id="PF17972">
    <property type="entry name" value="bMG5"/>
    <property type="match status" value="1"/>
</dbReference>
<evidence type="ECO:0000259" key="4">
    <source>
        <dbReference type="SMART" id="SM01359"/>
    </source>
</evidence>
<keyword evidence="7" id="KW-1185">Reference proteome</keyword>
<keyword evidence="3" id="KW-1003">Cell membrane</keyword>
<dbReference type="InterPro" id="IPR008930">
    <property type="entry name" value="Terpenoid_cyclase/PrenylTrfase"/>
</dbReference>
<dbReference type="Pfam" id="PF00207">
    <property type="entry name" value="A2M"/>
    <property type="match status" value="1"/>
</dbReference>
<dbReference type="Pfam" id="PF17962">
    <property type="entry name" value="bMG6"/>
    <property type="match status" value="1"/>
</dbReference>
<accession>A0ABY1WN92</accession>